<keyword evidence="3" id="KW-1185">Reference proteome</keyword>
<reference evidence="2 3" key="1">
    <citation type="submission" date="2019-11" db="EMBL/GenBank/DDBJ databases">
        <title>Whole genome sequencing identifies a novel species of the genus Arsenicicoccus isolated from human blood.</title>
        <authorList>
            <person name="Jeong J.H."/>
            <person name="Kweon O.J."/>
            <person name="Kim H.R."/>
            <person name="Kim T.-H."/>
            <person name="Ha S.-M."/>
            <person name="Lee M.-K."/>
        </authorList>
    </citation>
    <scope>NUCLEOTIDE SEQUENCE [LARGE SCALE GENOMIC DNA]</scope>
    <source>
        <strain evidence="2 3">MKL-02</strain>
    </source>
</reference>
<feature type="transmembrane region" description="Helical" evidence="1">
    <location>
        <begin position="141"/>
        <end position="162"/>
    </location>
</feature>
<comment type="caution">
    <text evidence="2">The sequence shown here is derived from an EMBL/GenBank/DDBJ whole genome shotgun (WGS) entry which is preliminary data.</text>
</comment>
<keyword evidence="1" id="KW-1133">Transmembrane helix</keyword>
<evidence type="ECO:0000313" key="3">
    <source>
        <dbReference type="Proteomes" id="UP000431092"/>
    </source>
</evidence>
<dbReference type="AlphaFoldDB" id="A0A6I3ICZ2"/>
<dbReference type="Proteomes" id="UP000431092">
    <property type="component" value="Unassembled WGS sequence"/>
</dbReference>
<feature type="transmembrane region" description="Helical" evidence="1">
    <location>
        <begin position="263"/>
        <end position="283"/>
    </location>
</feature>
<sequence>MTSVLLLSLAATAVFAMSSVLKHRSAGSMPEISGSGLVRVRRFVQAMISQPLWLAGLVCDAGGIVLQVLALREGAISVVQPMLTLALVFSLVLNAWFLKQRPSGREVALALTLVAGLVLFLWASGATGPHGPEAKGARNPAIWVGVGTAVLVVACVAVARRVGPRRKAALLGTSVAALYACTAALIKTCTRILEHGIPDLLLSWQLYTLLVAGGLALVLNQMAFQAGPLSSSLPVIASLDPLFSLLIGGLVYGERLHSTPKDLVLEGLGLVVLLASVFALSLLSARHQQDDGAAGGSADERQVLV</sequence>
<feature type="transmembrane region" description="Helical" evidence="1">
    <location>
        <begin position="109"/>
        <end position="129"/>
    </location>
</feature>
<feature type="transmembrane region" description="Helical" evidence="1">
    <location>
        <begin position="168"/>
        <end position="188"/>
    </location>
</feature>
<evidence type="ECO:0000256" key="1">
    <source>
        <dbReference type="SAM" id="Phobius"/>
    </source>
</evidence>
<accession>A0A6I3ICZ2</accession>
<dbReference type="RefSeq" id="WP_154593368.1">
    <property type="nucleotide sequence ID" value="NZ_CP171001.1"/>
</dbReference>
<evidence type="ECO:0008006" key="4">
    <source>
        <dbReference type="Google" id="ProtNLM"/>
    </source>
</evidence>
<keyword evidence="1" id="KW-0472">Membrane</keyword>
<organism evidence="2 3">
    <name type="scientific">Arsenicicoccus cauae</name>
    <dbReference type="NCBI Taxonomy" id="2663847"/>
    <lineage>
        <taxon>Bacteria</taxon>
        <taxon>Bacillati</taxon>
        <taxon>Actinomycetota</taxon>
        <taxon>Actinomycetes</taxon>
        <taxon>Micrococcales</taxon>
        <taxon>Intrasporangiaceae</taxon>
        <taxon>Arsenicicoccus</taxon>
    </lineage>
</organism>
<dbReference type="NCBIfam" id="NF038012">
    <property type="entry name" value="DMT_1"/>
    <property type="match status" value="1"/>
</dbReference>
<dbReference type="InterPro" id="IPR037185">
    <property type="entry name" value="EmrE-like"/>
</dbReference>
<dbReference type="PANTHER" id="PTHR40761:SF1">
    <property type="entry name" value="CONSERVED INTEGRAL MEMBRANE ALANINE VALINE AND LEUCINE RICH PROTEIN-RELATED"/>
    <property type="match status" value="1"/>
</dbReference>
<gene>
    <name evidence="2" type="ORF">GGG17_08825</name>
</gene>
<protein>
    <recommendedName>
        <fullName evidence="4">Magnesium transporter NIPA</fullName>
    </recommendedName>
</protein>
<keyword evidence="1" id="KW-0812">Transmembrane</keyword>
<dbReference type="SUPFAM" id="SSF103481">
    <property type="entry name" value="Multidrug resistance efflux transporter EmrE"/>
    <property type="match status" value="1"/>
</dbReference>
<name>A0A6I3ICZ2_9MICO</name>
<proteinExistence type="predicted"/>
<feature type="transmembrane region" description="Helical" evidence="1">
    <location>
        <begin position="231"/>
        <end position="251"/>
    </location>
</feature>
<evidence type="ECO:0000313" key="2">
    <source>
        <dbReference type="EMBL" id="MTB72068.1"/>
    </source>
</evidence>
<dbReference type="Gene3D" id="1.10.3730.20">
    <property type="match status" value="1"/>
</dbReference>
<dbReference type="PANTHER" id="PTHR40761">
    <property type="entry name" value="CONSERVED INTEGRAL MEMBRANE ALANINE VALINE AND LEUCINE RICH PROTEIN-RELATED"/>
    <property type="match status" value="1"/>
</dbReference>
<feature type="transmembrane region" description="Helical" evidence="1">
    <location>
        <begin position="200"/>
        <end position="219"/>
    </location>
</feature>
<feature type="transmembrane region" description="Helical" evidence="1">
    <location>
        <begin position="51"/>
        <end position="71"/>
    </location>
</feature>
<dbReference type="EMBL" id="WLVL01000037">
    <property type="protein sequence ID" value="MTB72068.1"/>
    <property type="molecule type" value="Genomic_DNA"/>
</dbReference>
<feature type="transmembrane region" description="Helical" evidence="1">
    <location>
        <begin position="78"/>
        <end position="97"/>
    </location>
</feature>